<dbReference type="NCBIfam" id="TIGR00696">
    <property type="entry name" value="wecG_tagA_cpsF"/>
    <property type="match status" value="1"/>
</dbReference>
<comment type="caution">
    <text evidence="3">The sequence shown here is derived from an EMBL/GenBank/DDBJ whole genome shotgun (WGS) entry which is preliminary data.</text>
</comment>
<name>A0ABT0INS2_9HYPH</name>
<dbReference type="PANTHER" id="PTHR34136:SF1">
    <property type="entry name" value="UDP-N-ACETYL-D-MANNOSAMINURONIC ACID TRANSFERASE"/>
    <property type="match status" value="1"/>
</dbReference>
<evidence type="ECO:0000313" key="4">
    <source>
        <dbReference type="Proteomes" id="UP001202827"/>
    </source>
</evidence>
<accession>A0ABT0INS2</accession>
<keyword evidence="4" id="KW-1185">Reference proteome</keyword>
<dbReference type="CDD" id="cd06533">
    <property type="entry name" value="Glyco_transf_WecG_TagA"/>
    <property type="match status" value="1"/>
</dbReference>
<keyword evidence="2" id="KW-0808">Transferase</keyword>
<evidence type="ECO:0000256" key="1">
    <source>
        <dbReference type="ARBA" id="ARBA00022676"/>
    </source>
</evidence>
<evidence type="ECO:0000313" key="3">
    <source>
        <dbReference type="EMBL" id="MCK8779532.1"/>
    </source>
</evidence>
<dbReference type="Pfam" id="PF03808">
    <property type="entry name" value="Glyco_tran_WecG"/>
    <property type="match status" value="1"/>
</dbReference>
<dbReference type="InterPro" id="IPR004629">
    <property type="entry name" value="WecG_TagA_CpsF"/>
</dbReference>
<dbReference type="PANTHER" id="PTHR34136">
    <property type="match status" value="1"/>
</dbReference>
<evidence type="ECO:0000256" key="2">
    <source>
        <dbReference type="ARBA" id="ARBA00022679"/>
    </source>
</evidence>
<keyword evidence="1" id="KW-0328">Glycosyltransferase</keyword>
<dbReference type="EMBL" id="JALPRY010000007">
    <property type="protein sequence ID" value="MCK8779532.1"/>
    <property type="molecule type" value="Genomic_DNA"/>
</dbReference>
<proteinExistence type="predicted"/>
<organism evidence="3 4">
    <name type="scientific">Neorhizobium turbinariae</name>
    <dbReference type="NCBI Taxonomy" id="2937795"/>
    <lineage>
        <taxon>Bacteria</taxon>
        <taxon>Pseudomonadati</taxon>
        <taxon>Pseudomonadota</taxon>
        <taxon>Alphaproteobacteria</taxon>
        <taxon>Hyphomicrobiales</taxon>
        <taxon>Rhizobiaceae</taxon>
        <taxon>Rhizobium/Agrobacterium group</taxon>
        <taxon>Neorhizobium</taxon>
    </lineage>
</organism>
<protein>
    <submittedName>
        <fullName evidence="3">WecB/TagA/CpsF family glycosyltransferase</fullName>
    </submittedName>
</protein>
<gene>
    <name evidence="3" type="ORF">M0654_05985</name>
</gene>
<reference evidence="3 4" key="1">
    <citation type="submission" date="2022-04" db="EMBL/GenBank/DDBJ databases">
        <title>Rhizobium coralii sp. nov., isolated from coral Turbinaria peltata.</title>
        <authorList>
            <person name="Sun H."/>
        </authorList>
    </citation>
    <scope>NUCLEOTIDE SEQUENCE [LARGE SCALE GENOMIC DNA]</scope>
    <source>
        <strain evidence="3 4">NTR19</strain>
    </source>
</reference>
<sequence>MDEAASNIVEHALRVRGRNLRPLFSTSANGQVLAMCLRQPELLDLMHKADHIHADGMPLVKFSRFWSPEPLPERVSTTDLVHAVAAKAQAAGASFYFLGATEEVNAKAVDAMQQAYPQLKIVGRRNGYFTRNEEERIVADIRRKRPDILWVGLGFPLEQQFIVRNLDRLRGVGVVKTSGGLFDFLSGSVRRAPEWMQRSGLEWAYRAYQEPRRLALRYLITNPLAVYALWSRSPLR</sequence>
<dbReference type="Proteomes" id="UP001202827">
    <property type="component" value="Unassembled WGS sequence"/>
</dbReference>